<sequence length="29" mass="3342">MIYIEIYSIAYGCYNDMGTLLPHCFVVLV</sequence>
<protein>
    <submittedName>
        <fullName evidence="1">Uncharacterized protein</fullName>
    </submittedName>
</protein>
<name>A0A8S5RJ16_9VIRU</name>
<reference evidence="1" key="1">
    <citation type="journal article" date="2021" name="Proc. Natl. Acad. Sci. U.S.A.">
        <title>A Catalog of Tens of Thousands of Viruses from Human Metagenomes Reveals Hidden Associations with Chronic Diseases.</title>
        <authorList>
            <person name="Tisza M.J."/>
            <person name="Buck C.B."/>
        </authorList>
    </citation>
    <scope>NUCLEOTIDE SEQUENCE</scope>
    <source>
        <strain evidence="1">CtDJ83</strain>
    </source>
</reference>
<evidence type="ECO:0000313" key="1">
    <source>
        <dbReference type="EMBL" id="DAE31390.1"/>
    </source>
</evidence>
<organism evidence="1">
    <name type="scientific">virus sp. ctDJ83</name>
    <dbReference type="NCBI Taxonomy" id="2827625"/>
    <lineage>
        <taxon>Viruses</taxon>
    </lineage>
</organism>
<accession>A0A8S5RJ16</accession>
<proteinExistence type="predicted"/>
<dbReference type="EMBL" id="BK059107">
    <property type="protein sequence ID" value="DAE31390.1"/>
    <property type="molecule type" value="Genomic_DNA"/>
</dbReference>